<dbReference type="Proteomes" id="UP001209076">
    <property type="component" value="Unassembled WGS sequence"/>
</dbReference>
<name>A0ABT2PU10_9MOLU</name>
<evidence type="ECO:0000313" key="2">
    <source>
        <dbReference type="Proteomes" id="UP001209076"/>
    </source>
</evidence>
<protein>
    <submittedName>
        <fullName evidence="1">Abi family protein</fullName>
    </submittedName>
</protein>
<gene>
    <name evidence="1" type="ORF">N7603_01970</name>
</gene>
<accession>A0ABT2PU10</accession>
<reference evidence="2" key="1">
    <citation type="submission" date="2023-07" db="EMBL/GenBank/DDBJ databases">
        <title>Novel Mycoplasma species identified in domestic and wild animals.</title>
        <authorList>
            <person name="Volokhov D.V."/>
            <person name="Furtak V.A."/>
            <person name="Zagorodnyaya T.A."/>
        </authorList>
    </citation>
    <scope>NUCLEOTIDE SEQUENCE [LARGE SCALE GENOMIC DNA]</scope>
    <source>
        <strain evidence="2">92-19</strain>
    </source>
</reference>
<proteinExistence type="predicted"/>
<dbReference type="EMBL" id="JAOEGN010000003">
    <property type="protein sequence ID" value="MCU0104421.1"/>
    <property type="molecule type" value="Genomic_DNA"/>
</dbReference>
<evidence type="ECO:0000313" key="1">
    <source>
        <dbReference type="EMBL" id="MCU0104421.1"/>
    </source>
</evidence>
<comment type="caution">
    <text evidence="1">The sequence shown here is derived from an EMBL/GenBank/DDBJ whole genome shotgun (WGS) entry which is preliminary data.</text>
</comment>
<dbReference type="RefSeq" id="WP_262095654.1">
    <property type="nucleotide sequence ID" value="NZ_JAOEGN010000003.1"/>
</dbReference>
<organism evidence="1 2">
    <name type="scientific">Paracholeplasma vituli</name>
    <dbReference type="NCBI Taxonomy" id="69473"/>
    <lineage>
        <taxon>Bacteria</taxon>
        <taxon>Bacillati</taxon>
        <taxon>Mycoplasmatota</taxon>
        <taxon>Mollicutes</taxon>
        <taxon>Acholeplasmatales</taxon>
        <taxon>Acholeplasmataceae</taxon>
        <taxon>Paracholeplasma</taxon>
    </lineage>
</organism>
<keyword evidence="2" id="KW-1185">Reference proteome</keyword>
<sequence length="251" mass="29417">MTKDELMKKLYFDPNSDEEYNDAEFYLRVKGVAFHQKIMNHLGVDFNDDKSIIEWSKVTALLRYDKKLRNKIYIYIATLEEYIRAYLSNKYEDNPIQPFWKDGRSPRSKVKTRIIDGKSVSEVLQSIDFGDLLNQIKNIPAEDINEMFDCTIDIHSNLDAVRELRNAVSHHAFLMVYKFNTCIVEGIRNSSLEHNIKNLRQLLPREYRYGKKGSGGITAEIEACKYEKTNVNKKETRQLMKLDTRDIVSMI</sequence>